<reference evidence="1 2" key="1">
    <citation type="submission" date="2019-07" db="EMBL/GenBank/DDBJ databases">
        <title>Whole genome shotgun sequence of Brevifollis gellanilyticus NBRC 108608.</title>
        <authorList>
            <person name="Hosoyama A."/>
            <person name="Uohara A."/>
            <person name="Ohji S."/>
            <person name="Ichikawa N."/>
        </authorList>
    </citation>
    <scope>NUCLEOTIDE SEQUENCE [LARGE SCALE GENOMIC DNA]</scope>
    <source>
        <strain evidence="1 2">NBRC 108608</strain>
    </source>
</reference>
<sequence length="66" mass="7490">MSTLLEIEQAIEKLPESEFRELHRWVAERDAGRWDEQIAADAAAGKFDGLRARITADYRAGACRDL</sequence>
<protein>
    <submittedName>
        <fullName evidence="1">Uncharacterized protein</fullName>
    </submittedName>
</protein>
<evidence type="ECO:0000313" key="2">
    <source>
        <dbReference type="Proteomes" id="UP000321577"/>
    </source>
</evidence>
<dbReference type="RefSeq" id="WP_146851028.1">
    <property type="nucleotide sequence ID" value="NZ_BKAG01000017.1"/>
</dbReference>
<accession>A0A512M9Q2</accession>
<dbReference type="AlphaFoldDB" id="A0A512M9Q2"/>
<proteinExistence type="predicted"/>
<name>A0A512M9Q2_9BACT</name>
<dbReference type="Proteomes" id="UP000321577">
    <property type="component" value="Unassembled WGS sequence"/>
</dbReference>
<organism evidence="1 2">
    <name type="scientific">Brevifollis gellanilyticus</name>
    <dbReference type="NCBI Taxonomy" id="748831"/>
    <lineage>
        <taxon>Bacteria</taxon>
        <taxon>Pseudomonadati</taxon>
        <taxon>Verrucomicrobiota</taxon>
        <taxon>Verrucomicrobiia</taxon>
        <taxon>Verrucomicrobiales</taxon>
        <taxon>Verrucomicrobiaceae</taxon>
    </lineage>
</organism>
<comment type="caution">
    <text evidence="1">The sequence shown here is derived from an EMBL/GenBank/DDBJ whole genome shotgun (WGS) entry which is preliminary data.</text>
</comment>
<evidence type="ECO:0000313" key="1">
    <source>
        <dbReference type="EMBL" id="GEP43452.1"/>
    </source>
</evidence>
<dbReference type="EMBL" id="BKAG01000017">
    <property type="protein sequence ID" value="GEP43452.1"/>
    <property type="molecule type" value="Genomic_DNA"/>
</dbReference>
<keyword evidence="2" id="KW-1185">Reference proteome</keyword>
<gene>
    <name evidence="1" type="ORF">BGE01nite_27430</name>
</gene>
<dbReference type="OrthoDB" id="199418at2"/>